<keyword evidence="1" id="KW-0812">Transmembrane</keyword>
<organism evidence="2 3">
    <name type="scientific">Tropicibacter naphthalenivorans</name>
    <dbReference type="NCBI Taxonomy" id="441103"/>
    <lineage>
        <taxon>Bacteria</taxon>
        <taxon>Pseudomonadati</taxon>
        <taxon>Pseudomonadota</taxon>
        <taxon>Alphaproteobacteria</taxon>
        <taxon>Rhodobacterales</taxon>
        <taxon>Roseobacteraceae</taxon>
        <taxon>Tropicibacter</taxon>
    </lineage>
</organism>
<evidence type="ECO:0000256" key="1">
    <source>
        <dbReference type="SAM" id="Phobius"/>
    </source>
</evidence>
<reference evidence="2 3" key="1">
    <citation type="submission" date="2015-09" db="EMBL/GenBank/DDBJ databases">
        <authorList>
            <consortium name="Swine Surveillance"/>
        </authorList>
    </citation>
    <scope>NUCLEOTIDE SEQUENCE [LARGE SCALE GENOMIC DNA]</scope>
    <source>
        <strain evidence="2 3">CECT 7648</strain>
    </source>
</reference>
<feature type="transmembrane region" description="Helical" evidence="1">
    <location>
        <begin position="250"/>
        <end position="272"/>
    </location>
</feature>
<accession>A0A0N7M0C2</accession>
<feature type="transmembrane region" description="Helical" evidence="1">
    <location>
        <begin position="218"/>
        <end position="238"/>
    </location>
</feature>
<evidence type="ECO:0000313" key="2">
    <source>
        <dbReference type="EMBL" id="CUH80057.1"/>
    </source>
</evidence>
<sequence>MNAMNTTAAQLIFDGERLVSLPNIADLLGADLRVLEAGLTSLTLTDGALTFDLELAFVAQETLLTLSILGNDDVATLQARLAPMLYTLAKTLPIQAVVWGETALRIPAQTLVAGLAASFEPAETVTPIAPRRVSGTKPATARPSKADLAQMLPQVNSAARMAAANDNADMGAPQFDAHVKAFETSLRATLLRPASKAEIEEIRAEDGIIPIEARLSTWAVSLTVATVSLPVAAPIMAYNVMRGEDLRAASLAMGLAGFFVAMDTSGAMAGIASML</sequence>
<dbReference type="EMBL" id="CYSE01000005">
    <property type="protein sequence ID" value="CUH80057.1"/>
    <property type="molecule type" value="Genomic_DNA"/>
</dbReference>
<keyword evidence="1" id="KW-1133">Transmembrane helix</keyword>
<evidence type="ECO:0000313" key="3">
    <source>
        <dbReference type="Proteomes" id="UP000054935"/>
    </source>
</evidence>
<dbReference type="RefSeq" id="WP_058248275.1">
    <property type="nucleotide sequence ID" value="NZ_CYSE01000005.1"/>
</dbReference>
<gene>
    <name evidence="2" type="ORF">TRN7648_02776</name>
</gene>
<dbReference type="AlphaFoldDB" id="A0A0N7M0C2"/>
<keyword evidence="1" id="KW-0472">Membrane</keyword>
<protein>
    <submittedName>
        <fullName evidence="2">Uncharacterized protein</fullName>
    </submittedName>
</protein>
<dbReference type="Proteomes" id="UP000054935">
    <property type="component" value="Unassembled WGS sequence"/>
</dbReference>
<name>A0A0N7M0C2_9RHOB</name>
<dbReference type="OrthoDB" id="7877404at2"/>
<dbReference type="STRING" id="441103.TRN7648_02776"/>
<keyword evidence="3" id="KW-1185">Reference proteome</keyword>
<proteinExistence type="predicted"/>